<dbReference type="AlphaFoldDB" id="A0A2L1UX50"/>
<dbReference type="PANTHER" id="PTHR46401:SF2">
    <property type="entry name" value="GLYCOSYLTRANSFERASE WBBK-RELATED"/>
    <property type="match status" value="1"/>
</dbReference>
<dbReference type="Proteomes" id="UP000239197">
    <property type="component" value="Chromosome"/>
</dbReference>
<evidence type="ECO:0000313" key="4">
    <source>
        <dbReference type="Proteomes" id="UP000239197"/>
    </source>
</evidence>
<dbReference type="PANTHER" id="PTHR46401">
    <property type="entry name" value="GLYCOSYLTRANSFERASE WBBK-RELATED"/>
    <property type="match status" value="1"/>
</dbReference>
<dbReference type="GO" id="GO:0016757">
    <property type="term" value="F:glycosyltransferase activity"/>
    <property type="evidence" value="ECO:0007669"/>
    <property type="project" value="InterPro"/>
</dbReference>
<name>A0A2L1UX50_9GAMM</name>
<accession>A0A2L1UX50</accession>
<sequence>MGNWVDQTVTLCDQSFSISECTKKDIVLRSNKLGVDMSGMQVIRLGDDFVASPSDNAEYCKRYTQGERFILCVGTLEIRKNQVALLHAYRILSQRHPSLLPKLVLVGRKGWIDSEVAFQVANDRDLNGLVDVITDASDIELSWLYSNCLFTLFPALYEGWGLPIAESLWHGKPCISSNSSSMVEIAPELTIFASPYSVENWADQIEALLFEPGKLAEQTEKVIREYVPTEWRDTAATIKDMILKSVQSE</sequence>
<dbReference type="Pfam" id="PF00534">
    <property type="entry name" value="Glycos_transf_1"/>
    <property type="match status" value="1"/>
</dbReference>
<keyword evidence="1" id="KW-0808">Transferase</keyword>
<gene>
    <name evidence="3" type="ORF">BV494_19830</name>
</gene>
<dbReference type="CDD" id="cd03809">
    <property type="entry name" value="GT4_MtfB-like"/>
    <property type="match status" value="1"/>
</dbReference>
<evidence type="ECO:0000259" key="2">
    <source>
        <dbReference type="Pfam" id="PF00534"/>
    </source>
</evidence>
<evidence type="ECO:0000313" key="3">
    <source>
        <dbReference type="EMBL" id="AVF37505.1"/>
    </source>
</evidence>
<dbReference type="KEGG" id="rox:BV494_19830"/>
<feature type="domain" description="Glycosyl transferase family 1" evidence="2">
    <location>
        <begin position="65"/>
        <end position="221"/>
    </location>
</feature>
<dbReference type="Gene3D" id="3.40.50.2000">
    <property type="entry name" value="Glycogen Phosphorylase B"/>
    <property type="match status" value="1"/>
</dbReference>
<keyword evidence="4" id="KW-1185">Reference proteome</keyword>
<dbReference type="SUPFAM" id="SSF53756">
    <property type="entry name" value="UDP-Glycosyltransferase/glycogen phosphorylase"/>
    <property type="match status" value="1"/>
</dbReference>
<proteinExistence type="predicted"/>
<dbReference type="InterPro" id="IPR001296">
    <property type="entry name" value="Glyco_trans_1"/>
</dbReference>
<reference evidence="4" key="1">
    <citation type="submission" date="2017-01" db="EMBL/GenBank/DDBJ databases">
        <title>Genome sequence of Rouxiella sp. ERMR1:05.</title>
        <authorList>
            <person name="Kumar R."/>
            <person name="Singh D."/>
            <person name="Kumar S."/>
        </authorList>
    </citation>
    <scope>NUCLEOTIDE SEQUENCE [LARGE SCALE GENOMIC DNA]</scope>
    <source>
        <strain evidence="4">ERMR1:05</strain>
    </source>
</reference>
<evidence type="ECO:0000256" key="1">
    <source>
        <dbReference type="ARBA" id="ARBA00022679"/>
    </source>
</evidence>
<protein>
    <recommendedName>
        <fullName evidence="2">Glycosyl transferase family 1 domain-containing protein</fullName>
    </recommendedName>
</protein>
<dbReference type="EMBL" id="CP019062">
    <property type="protein sequence ID" value="AVF37505.1"/>
    <property type="molecule type" value="Genomic_DNA"/>
</dbReference>
<organism evidence="3 4">
    <name type="scientific">Rahnella sikkimica</name>
    <dbReference type="NCBI Taxonomy" id="1805933"/>
    <lineage>
        <taxon>Bacteria</taxon>
        <taxon>Pseudomonadati</taxon>
        <taxon>Pseudomonadota</taxon>
        <taxon>Gammaproteobacteria</taxon>
        <taxon>Enterobacterales</taxon>
        <taxon>Yersiniaceae</taxon>
        <taxon>Rahnella</taxon>
    </lineage>
</organism>
<dbReference type="GO" id="GO:0009103">
    <property type="term" value="P:lipopolysaccharide biosynthetic process"/>
    <property type="evidence" value="ECO:0007669"/>
    <property type="project" value="TreeGrafter"/>
</dbReference>